<dbReference type="Proteomes" id="UP001168098">
    <property type="component" value="Unassembled WGS sequence"/>
</dbReference>
<proteinExistence type="predicted"/>
<keyword evidence="2" id="KW-1185">Reference proteome</keyword>
<dbReference type="InterPro" id="IPR038582">
    <property type="entry name" value="Ribosomal_eS31_euk-type_sf"/>
</dbReference>
<accession>A0AA39DHY2</accession>
<sequence>MSSGVLCVAQRIVSSMEQKEEGCQNDDHVSLAKDYIIQEDSTLYLVLRLRGSVKKCKKKAKPAILQSYKVDDSGKIKRLRNERPNSECVNACNLGEVESQN</sequence>
<comment type="caution">
    <text evidence="1">The sequence shown here is derived from an EMBL/GenBank/DDBJ whole genome shotgun (WGS) entry which is preliminary data.</text>
</comment>
<gene>
    <name evidence="1" type="ORF">PVL29_018672</name>
</gene>
<dbReference type="Gene3D" id="6.20.50.150">
    <property type="match status" value="1"/>
</dbReference>
<organism evidence="1 2">
    <name type="scientific">Vitis rotundifolia</name>
    <name type="common">Muscadine grape</name>
    <dbReference type="NCBI Taxonomy" id="103349"/>
    <lineage>
        <taxon>Eukaryota</taxon>
        <taxon>Viridiplantae</taxon>
        <taxon>Streptophyta</taxon>
        <taxon>Embryophyta</taxon>
        <taxon>Tracheophyta</taxon>
        <taxon>Spermatophyta</taxon>
        <taxon>Magnoliopsida</taxon>
        <taxon>eudicotyledons</taxon>
        <taxon>Gunneridae</taxon>
        <taxon>Pentapetalae</taxon>
        <taxon>rosids</taxon>
        <taxon>Vitales</taxon>
        <taxon>Vitaceae</taxon>
        <taxon>Viteae</taxon>
        <taxon>Vitis</taxon>
    </lineage>
</organism>
<dbReference type="EMBL" id="JARBHA010000014">
    <property type="protein sequence ID" value="KAJ9682792.1"/>
    <property type="molecule type" value="Genomic_DNA"/>
</dbReference>
<dbReference type="AlphaFoldDB" id="A0AA39DHY2"/>
<evidence type="ECO:0000313" key="1">
    <source>
        <dbReference type="EMBL" id="KAJ9682792.1"/>
    </source>
</evidence>
<reference evidence="1 2" key="1">
    <citation type="journal article" date="2023" name="BMC Biotechnol.">
        <title>Vitis rotundifolia cv Carlos genome sequencing.</title>
        <authorList>
            <person name="Huff M."/>
            <person name="Hulse-Kemp A."/>
            <person name="Scheffler B."/>
            <person name="Youngblood R."/>
            <person name="Simpson S."/>
            <person name="Babiker E."/>
            <person name="Staton M."/>
        </authorList>
    </citation>
    <scope>NUCLEOTIDE SEQUENCE [LARGE SCALE GENOMIC DNA]</scope>
    <source>
        <tissue evidence="1">Leaf</tissue>
    </source>
</reference>
<evidence type="ECO:0000313" key="2">
    <source>
        <dbReference type="Proteomes" id="UP001168098"/>
    </source>
</evidence>
<name>A0AA39DHY2_VITRO</name>
<protein>
    <submittedName>
        <fullName evidence="1">Uncharacterized protein</fullName>
    </submittedName>
</protein>